<organism evidence="2 3">
    <name type="scientific">Fusarium euwallaceae</name>
    <dbReference type="NCBI Taxonomy" id="1147111"/>
    <lineage>
        <taxon>Eukaryota</taxon>
        <taxon>Fungi</taxon>
        <taxon>Dikarya</taxon>
        <taxon>Ascomycota</taxon>
        <taxon>Pezizomycotina</taxon>
        <taxon>Sordariomycetes</taxon>
        <taxon>Hypocreomycetidae</taxon>
        <taxon>Hypocreales</taxon>
        <taxon>Nectriaceae</taxon>
        <taxon>Fusarium</taxon>
        <taxon>Fusarium solani species complex</taxon>
    </lineage>
</organism>
<name>A0A430L2T4_9HYPO</name>
<evidence type="ECO:0000256" key="1">
    <source>
        <dbReference type="SAM" id="MobiDB-lite"/>
    </source>
</evidence>
<dbReference type="Proteomes" id="UP000287124">
    <property type="component" value="Unassembled WGS sequence"/>
</dbReference>
<sequence length="853" mass="94660">MSSLGRLQAALAAATNEVTVAAANINFDFTLVKYEVPKEFQPLKGFLTTTRKDDAETGKTHVIARRLGALFDGICPETPALIKAYGARVSEISKAATEKESRDYSKSIFAAYVGVDATSIWAAATSSKPAIHVHLLACMLAEICEPPEAVSIWVELVESRRRDIAQRLEQGEALHFGLASAAVQQEISRDQLAGWDASARAWIQTAKSVKNKQDKQLRIILGNVHYAVNAIDALYASVIDAWKLALETTENLILGMPQEAHNGAAILGLAAWHIYPDMVVYGKNNDIILMNDELVAHGGVLSLVNSESRQPKDRGVSWSLCLNHLKFYGPPARTEQTLEKEPRRISFKNLLHVTVGSILSRWQVVPNEMGNGVKLLVDICEAIYLGVPILCPPLNMLRTAAMECLNDEEVQRYLSYGNRLPSFIKDPDLHTLGSLKPFFGLLDLRRLLSCIPKEEDRISLLKRMTGRLDLAGQDVIIFDTSSSVAHHVGSESSPTWNAQDGYRKKRRPRSKQKQRKEFTMYGSQLFQGDGNSRSVFDFWFGDINSSAVFKKSIENAFQLMPPAVLIEDLLWCFKNGFVSSEAFVSFLDCRDPILQTVVCLYRASAVYNFMPRLSVLIRSIQKPLLDNFWAAEPDWFESLHSREGLKDTRLPAQLKPEVCMQLIAHLMCGYNIHSSAIPTNIMGISFEDSIFVPSKIVHDPAREYEASHVTQILGNIGRPGLVMLTSPANPMLAPLDEAKWRIYNMHEFNGKPENMLDATSLHLSFTNWSQPLNSGGPSGMQGAEALLVEAVVSIRDSGQWVGDVDAATALGCDMIYQVKPNPNCSHKPHSLPTTAMISIECWDELRICPEGHG</sequence>
<feature type="compositionally biased region" description="Polar residues" evidence="1">
    <location>
        <begin position="486"/>
        <end position="498"/>
    </location>
</feature>
<accession>A0A430L2T4</accession>
<feature type="region of interest" description="Disordered" evidence="1">
    <location>
        <begin position="486"/>
        <end position="516"/>
    </location>
</feature>
<evidence type="ECO:0000313" key="2">
    <source>
        <dbReference type="EMBL" id="RTE70061.1"/>
    </source>
</evidence>
<keyword evidence="3" id="KW-1185">Reference proteome</keyword>
<protein>
    <submittedName>
        <fullName evidence="2">Uncharacterized protein</fullName>
    </submittedName>
</protein>
<proteinExistence type="predicted"/>
<evidence type="ECO:0000313" key="3">
    <source>
        <dbReference type="Proteomes" id="UP000287124"/>
    </source>
</evidence>
<reference evidence="2 3" key="1">
    <citation type="submission" date="2017-06" db="EMBL/GenBank/DDBJ databases">
        <title>Comparative genomic analysis of Ambrosia Fusariam Clade fungi.</title>
        <authorList>
            <person name="Stajich J.E."/>
            <person name="Carrillo J."/>
            <person name="Kijimoto T."/>
            <person name="Eskalen A."/>
            <person name="O'Donnell K."/>
            <person name="Kasson M."/>
        </authorList>
    </citation>
    <scope>NUCLEOTIDE SEQUENCE [LARGE SCALE GENOMIC DNA]</scope>
    <source>
        <strain evidence="2 3">UCR1854</strain>
    </source>
</reference>
<dbReference type="AlphaFoldDB" id="A0A430L2T4"/>
<gene>
    <name evidence="2" type="ORF">BHE90_015549</name>
</gene>
<comment type="caution">
    <text evidence="2">The sequence shown here is derived from an EMBL/GenBank/DDBJ whole genome shotgun (WGS) entry which is preliminary data.</text>
</comment>
<dbReference type="EMBL" id="MIKF01000493">
    <property type="protein sequence ID" value="RTE70061.1"/>
    <property type="molecule type" value="Genomic_DNA"/>
</dbReference>
<feature type="compositionally biased region" description="Basic residues" evidence="1">
    <location>
        <begin position="503"/>
        <end position="514"/>
    </location>
</feature>